<feature type="compositionally biased region" description="Low complexity" evidence="1">
    <location>
        <begin position="318"/>
        <end position="335"/>
    </location>
</feature>
<feature type="region of interest" description="Disordered" evidence="1">
    <location>
        <begin position="296"/>
        <end position="344"/>
    </location>
</feature>
<comment type="caution">
    <text evidence="2">The sequence shown here is derived from an EMBL/GenBank/DDBJ whole genome shotgun (WGS) entry which is preliminary data.</text>
</comment>
<sequence>MEDFEEIAPHILFDLKNRSNSLSKSGNSAVSSPQIFTGQDADGVPASPVFGRSSLSSSSGLRNKTGYHSPSNSFVLYDNSNNNNTSGVANDSESTTTTTASNNNNLKSSSANLFSNMFYQSSSSGAPFSSIPIPLRTTSPTNTSLRSSAESLLSTSTDSITNSCSLISLSSSPLQSVPSSPPSKPIKFHSFKQQQQQQQQYSSSPSPTWASIMRVVFFTLHHELREKPFFSLKTDVYEFMTTHWDILCLNKKRSENWHKQIQDMLSHSKNIFESGMDTYKQNGFWRLKQIIDPWTMQKGGRKNSTNSIMSSPVQTPGSPITISSSSSTASHASSPRQTSHSINIPRLNTSPLILSNHGQLFDDFKVKRSSIDMLLSTSLENLDMDSPRKKRLSDSGEVHRNYTDDPDELYIDDNQ</sequence>
<dbReference type="Proteomes" id="UP000001396">
    <property type="component" value="Unassembled WGS sequence"/>
</dbReference>
<feature type="region of interest" description="Disordered" evidence="1">
    <location>
        <begin position="173"/>
        <end position="206"/>
    </location>
</feature>
<protein>
    <submittedName>
        <fullName evidence="2">Uncharacterized protein</fullName>
    </submittedName>
</protein>
<dbReference type="AlphaFoldDB" id="D3BKM8"/>
<accession>D3BKM8</accession>
<keyword evidence="3" id="KW-1185">Reference proteome</keyword>
<dbReference type="RefSeq" id="XP_020430582.1">
    <property type="nucleotide sequence ID" value="XM_020579907.1"/>
</dbReference>
<organism evidence="2 3">
    <name type="scientific">Heterostelium pallidum (strain ATCC 26659 / Pp 5 / PN500)</name>
    <name type="common">Cellular slime mold</name>
    <name type="synonym">Polysphondylium pallidum</name>
    <dbReference type="NCBI Taxonomy" id="670386"/>
    <lineage>
        <taxon>Eukaryota</taxon>
        <taxon>Amoebozoa</taxon>
        <taxon>Evosea</taxon>
        <taxon>Eumycetozoa</taxon>
        <taxon>Dictyostelia</taxon>
        <taxon>Acytosteliales</taxon>
        <taxon>Acytosteliaceae</taxon>
        <taxon>Heterostelium</taxon>
    </lineage>
</organism>
<feature type="region of interest" description="Disordered" evidence="1">
    <location>
        <begin position="385"/>
        <end position="415"/>
    </location>
</feature>
<reference evidence="2 3" key="1">
    <citation type="journal article" date="2011" name="Genome Res.">
        <title>Phylogeny-wide analysis of social amoeba genomes highlights ancient origins for complex intercellular communication.</title>
        <authorList>
            <person name="Heidel A.J."/>
            <person name="Lawal H.M."/>
            <person name="Felder M."/>
            <person name="Schilde C."/>
            <person name="Helps N.R."/>
            <person name="Tunggal B."/>
            <person name="Rivero F."/>
            <person name="John U."/>
            <person name="Schleicher M."/>
            <person name="Eichinger L."/>
            <person name="Platzer M."/>
            <person name="Noegel A.A."/>
            <person name="Schaap P."/>
            <person name="Gloeckner G."/>
        </authorList>
    </citation>
    <scope>NUCLEOTIDE SEQUENCE [LARGE SCALE GENOMIC DNA]</scope>
    <source>
        <strain evidence="3">ATCC 26659 / Pp 5 / PN500</strain>
    </source>
</reference>
<dbReference type="EMBL" id="ADBJ01000038">
    <property type="protein sequence ID" value="EFA78458.1"/>
    <property type="molecule type" value="Genomic_DNA"/>
</dbReference>
<feature type="compositionally biased region" description="Low complexity" evidence="1">
    <location>
        <begin position="51"/>
        <end position="62"/>
    </location>
</feature>
<evidence type="ECO:0000256" key="1">
    <source>
        <dbReference type="SAM" id="MobiDB-lite"/>
    </source>
</evidence>
<evidence type="ECO:0000313" key="3">
    <source>
        <dbReference type="Proteomes" id="UP000001396"/>
    </source>
</evidence>
<dbReference type="InParanoid" id="D3BKM8"/>
<gene>
    <name evidence="2" type="ORF">PPL_09110</name>
</gene>
<feature type="compositionally biased region" description="Basic and acidic residues" evidence="1">
    <location>
        <begin position="392"/>
        <end position="403"/>
    </location>
</feature>
<feature type="region of interest" description="Disordered" evidence="1">
    <location>
        <begin position="22"/>
        <end position="106"/>
    </location>
</feature>
<evidence type="ECO:0000313" key="2">
    <source>
        <dbReference type="EMBL" id="EFA78458.1"/>
    </source>
</evidence>
<feature type="compositionally biased region" description="Polar residues" evidence="1">
    <location>
        <begin position="302"/>
        <end position="317"/>
    </location>
</feature>
<name>D3BKM8_HETP5</name>
<dbReference type="GeneID" id="31364585"/>
<feature type="compositionally biased region" description="Acidic residues" evidence="1">
    <location>
        <begin position="404"/>
        <end position="415"/>
    </location>
</feature>
<feature type="compositionally biased region" description="Low complexity" evidence="1">
    <location>
        <begin position="79"/>
        <end position="106"/>
    </location>
</feature>
<proteinExistence type="predicted"/>
<dbReference type="Gene3D" id="3.90.980.20">
    <property type="match status" value="1"/>
</dbReference>
<feature type="compositionally biased region" description="Polar residues" evidence="1">
    <location>
        <begin position="22"/>
        <end position="37"/>
    </location>
</feature>